<feature type="region of interest" description="Disordered" evidence="1">
    <location>
        <begin position="123"/>
        <end position="175"/>
    </location>
</feature>
<organism evidence="2 3">
    <name type="scientific">Tulasnella calospora MUT 4182</name>
    <dbReference type="NCBI Taxonomy" id="1051891"/>
    <lineage>
        <taxon>Eukaryota</taxon>
        <taxon>Fungi</taxon>
        <taxon>Dikarya</taxon>
        <taxon>Basidiomycota</taxon>
        <taxon>Agaricomycotina</taxon>
        <taxon>Agaricomycetes</taxon>
        <taxon>Cantharellales</taxon>
        <taxon>Tulasnellaceae</taxon>
        <taxon>Tulasnella</taxon>
    </lineage>
</organism>
<keyword evidence="3" id="KW-1185">Reference proteome</keyword>
<accession>A0A0C3LA24</accession>
<evidence type="ECO:0000313" key="2">
    <source>
        <dbReference type="EMBL" id="KIO18317.1"/>
    </source>
</evidence>
<dbReference type="EMBL" id="KN823296">
    <property type="protein sequence ID" value="KIO18317.1"/>
    <property type="molecule type" value="Genomic_DNA"/>
</dbReference>
<dbReference type="AlphaFoldDB" id="A0A0C3LA24"/>
<gene>
    <name evidence="2" type="ORF">M407DRAFT_32025</name>
</gene>
<feature type="compositionally biased region" description="Low complexity" evidence="1">
    <location>
        <begin position="146"/>
        <end position="161"/>
    </location>
</feature>
<name>A0A0C3LA24_9AGAM</name>
<dbReference type="Proteomes" id="UP000054248">
    <property type="component" value="Unassembled WGS sequence"/>
</dbReference>
<protein>
    <submittedName>
        <fullName evidence="2">Uncharacterized protein</fullName>
    </submittedName>
</protein>
<evidence type="ECO:0000313" key="3">
    <source>
        <dbReference type="Proteomes" id="UP000054248"/>
    </source>
</evidence>
<sequence length="341" mass="38533">MLPSTSTSKHIIFDGTDNSISFLDFVQVLENSPHWVGITAFLVFWDMEHVVPTHLYGEALRYYETLDPDCQQDWSELRDAMARRFPGSIRSGGLVRRSTLQWDEYGLPTTAESPPVTSARLAVPATEVDEPKNSGPGERVLKPKRSSPSLSSLRGRLRMPSFSQSPSRTATETPPLEPYVTVHSMFIDYAHGGVKWSPLYHTVHATVDLTDPQAVAAAKRAPLITIPSSDDNESYRVGFTYTVLRDERVVDFCHKVLAPRRFKLDYFQQTGEQTVSPTRQSSEAFPVTNIIYDHKSPYFPRKKSPPGRYTIQSHLRSRTPGKWEASEIEHVGEITWILQVV</sequence>
<reference evidence="3" key="2">
    <citation type="submission" date="2015-01" db="EMBL/GenBank/DDBJ databases">
        <title>Evolutionary Origins and Diversification of the Mycorrhizal Mutualists.</title>
        <authorList>
            <consortium name="DOE Joint Genome Institute"/>
            <consortium name="Mycorrhizal Genomics Consortium"/>
            <person name="Kohler A."/>
            <person name="Kuo A."/>
            <person name="Nagy L.G."/>
            <person name="Floudas D."/>
            <person name="Copeland A."/>
            <person name="Barry K.W."/>
            <person name="Cichocki N."/>
            <person name="Veneault-Fourrey C."/>
            <person name="LaButti K."/>
            <person name="Lindquist E.A."/>
            <person name="Lipzen A."/>
            <person name="Lundell T."/>
            <person name="Morin E."/>
            <person name="Murat C."/>
            <person name="Riley R."/>
            <person name="Ohm R."/>
            <person name="Sun H."/>
            <person name="Tunlid A."/>
            <person name="Henrissat B."/>
            <person name="Grigoriev I.V."/>
            <person name="Hibbett D.S."/>
            <person name="Martin F."/>
        </authorList>
    </citation>
    <scope>NUCLEOTIDE SEQUENCE [LARGE SCALE GENOMIC DNA]</scope>
    <source>
        <strain evidence="3">MUT 4182</strain>
    </source>
</reference>
<proteinExistence type="predicted"/>
<evidence type="ECO:0000256" key="1">
    <source>
        <dbReference type="SAM" id="MobiDB-lite"/>
    </source>
</evidence>
<feature type="compositionally biased region" description="Polar residues" evidence="1">
    <location>
        <begin position="162"/>
        <end position="172"/>
    </location>
</feature>
<dbReference type="HOGENOM" id="CLU_073163_0_0_1"/>
<reference evidence="2 3" key="1">
    <citation type="submission" date="2014-04" db="EMBL/GenBank/DDBJ databases">
        <authorList>
            <consortium name="DOE Joint Genome Institute"/>
            <person name="Kuo A."/>
            <person name="Girlanda M."/>
            <person name="Perotto S."/>
            <person name="Kohler A."/>
            <person name="Nagy L.G."/>
            <person name="Floudas D."/>
            <person name="Copeland A."/>
            <person name="Barry K.W."/>
            <person name="Cichocki N."/>
            <person name="Veneault-Fourrey C."/>
            <person name="LaButti K."/>
            <person name="Lindquist E.A."/>
            <person name="Lipzen A."/>
            <person name="Lundell T."/>
            <person name="Morin E."/>
            <person name="Murat C."/>
            <person name="Sun H."/>
            <person name="Tunlid A."/>
            <person name="Henrissat B."/>
            <person name="Grigoriev I.V."/>
            <person name="Hibbett D.S."/>
            <person name="Martin F."/>
            <person name="Nordberg H.P."/>
            <person name="Cantor M.N."/>
            <person name="Hua S.X."/>
        </authorList>
    </citation>
    <scope>NUCLEOTIDE SEQUENCE [LARGE SCALE GENOMIC DNA]</scope>
    <source>
        <strain evidence="2 3">MUT 4182</strain>
    </source>
</reference>
<dbReference type="OrthoDB" id="3258579at2759"/>